<dbReference type="OrthoDB" id="9804482at2"/>
<keyword evidence="4" id="KW-0862">Zinc</keyword>
<dbReference type="InterPro" id="IPR046778">
    <property type="entry name" value="UPF0758_N"/>
</dbReference>
<dbReference type="GO" id="GO:0008237">
    <property type="term" value="F:metallopeptidase activity"/>
    <property type="evidence" value="ECO:0007669"/>
    <property type="project" value="UniProtKB-KW"/>
</dbReference>
<dbReference type="NCBIfam" id="TIGR00608">
    <property type="entry name" value="radc"/>
    <property type="match status" value="1"/>
</dbReference>
<keyword evidence="9" id="KW-1185">Reference proteome</keyword>
<dbReference type="InterPro" id="IPR037518">
    <property type="entry name" value="MPN"/>
</dbReference>
<dbReference type="GO" id="GO:0006508">
    <property type="term" value="P:proteolysis"/>
    <property type="evidence" value="ECO:0007669"/>
    <property type="project" value="UniProtKB-KW"/>
</dbReference>
<dbReference type="Pfam" id="PF20582">
    <property type="entry name" value="UPF0758_N"/>
    <property type="match status" value="1"/>
</dbReference>
<dbReference type="SUPFAM" id="SSF102712">
    <property type="entry name" value="JAB1/MPN domain"/>
    <property type="match status" value="1"/>
</dbReference>
<dbReference type="InterPro" id="IPR001405">
    <property type="entry name" value="UPF0758"/>
</dbReference>
<name>A0A5R8KHQ8_9BACT</name>
<dbReference type="EMBL" id="VAUV01000006">
    <property type="protein sequence ID" value="TLD71149.1"/>
    <property type="molecule type" value="Genomic_DNA"/>
</dbReference>
<dbReference type="PROSITE" id="PS50249">
    <property type="entry name" value="MPN"/>
    <property type="match status" value="1"/>
</dbReference>
<dbReference type="GO" id="GO:0046872">
    <property type="term" value="F:metal ion binding"/>
    <property type="evidence" value="ECO:0007669"/>
    <property type="project" value="UniProtKB-KW"/>
</dbReference>
<dbReference type="SUPFAM" id="SSF47781">
    <property type="entry name" value="RuvA domain 2-like"/>
    <property type="match status" value="1"/>
</dbReference>
<keyword evidence="5" id="KW-0482">Metalloprotease</keyword>
<reference evidence="8 9" key="1">
    <citation type="submission" date="2019-05" db="EMBL/GenBank/DDBJ databases">
        <title>Verrucobacter flavum gen. nov., sp. nov. a new member of the family Verrucomicrobiaceae.</title>
        <authorList>
            <person name="Szuroczki S."/>
            <person name="Abbaszade G."/>
            <person name="Szabo A."/>
            <person name="Felfoldi T."/>
            <person name="Schumann P."/>
            <person name="Boka K."/>
            <person name="Keki Z."/>
            <person name="Toumi M."/>
            <person name="Toth E."/>
        </authorList>
    </citation>
    <scope>NUCLEOTIDE SEQUENCE [LARGE SCALE GENOMIC DNA]</scope>
    <source>
        <strain evidence="8 9">MG-N-17</strain>
    </source>
</reference>
<dbReference type="RefSeq" id="WP_138085976.1">
    <property type="nucleotide sequence ID" value="NZ_VAUV01000006.1"/>
</dbReference>
<dbReference type="PANTHER" id="PTHR30471">
    <property type="entry name" value="DNA REPAIR PROTEIN RADC"/>
    <property type="match status" value="1"/>
</dbReference>
<dbReference type="CDD" id="cd08071">
    <property type="entry name" value="MPN_DUF2466"/>
    <property type="match status" value="1"/>
</dbReference>
<protein>
    <submittedName>
        <fullName evidence="8">JAB domain-containing protein</fullName>
    </submittedName>
</protein>
<keyword evidence="3" id="KW-0378">Hydrolase</keyword>
<dbReference type="InterPro" id="IPR020891">
    <property type="entry name" value="UPF0758_CS"/>
</dbReference>
<evidence type="ECO:0000256" key="5">
    <source>
        <dbReference type="ARBA" id="ARBA00023049"/>
    </source>
</evidence>
<evidence type="ECO:0000313" key="8">
    <source>
        <dbReference type="EMBL" id="TLD71149.1"/>
    </source>
</evidence>
<sequence length="231" mass="25950">MNLRIHDLPENDRPRERLLELGARTLTNAELLAIFINTGAKGENAIQMAQRLLQQYRTLRHLSTRSGKELVQQFRGLGPAKAAHIAAAFELGRRASQEEVREQPMDNPALIHQYLGGDMARLGHETVRILLLNTRMHLTHDEVIFQGSLSESTAHPREILRPAIVHRAHAFILAHNHPSGDPTPSEADRRFTRRLNAAAELLQINFADHLIIGAPRNGAPPYFSFRQAGMI</sequence>
<dbReference type="InterPro" id="IPR010994">
    <property type="entry name" value="RuvA_2-like"/>
</dbReference>
<evidence type="ECO:0000256" key="3">
    <source>
        <dbReference type="ARBA" id="ARBA00022801"/>
    </source>
</evidence>
<dbReference type="NCBIfam" id="NF000642">
    <property type="entry name" value="PRK00024.1"/>
    <property type="match status" value="1"/>
</dbReference>
<keyword evidence="1" id="KW-0645">Protease</keyword>
<dbReference type="Proteomes" id="UP000306196">
    <property type="component" value="Unassembled WGS sequence"/>
</dbReference>
<proteinExistence type="inferred from homology"/>
<evidence type="ECO:0000256" key="6">
    <source>
        <dbReference type="RuleBase" id="RU003797"/>
    </source>
</evidence>
<dbReference type="InterPro" id="IPR025657">
    <property type="entry name" value="RadC_JAB"/>
</dbReference>
<organism evidence="8 9">
    <name type="scientific">Phragmitibacter flavus</name>
    <dbReference type="NCBI Taxonomy" id="2576071"/>
    <lineage>
        <taxon>Bacteria</taxon>
        <taxon>Pseudomonadati</taxon>
        <taxon>Verrucomicrobiota</taxon>
        <taxon>Verrucomicrobiia</taxon>
        <taxon>Verrucomicrobiales</taxon>
        <taxon>Verrucomicrobiaceae</taxon>
        <taxon>Phragmitibacter</taxon>
    </lineage>
</organism>
<dbReference type="PROSITE" id="PS01302">
    <property type="entry name" value="UPF0758"/>
    <property type="match status" value="1"/>
</dbReference>
<dbReference type="AlphaFoldDB" id="A0A5R8KHQ8"/>
<dbReference type="Gene3D" id="3.40.140.10">
    <property type="entry name" value="Cytidine Deaminase, domain 2"/>
    <property type="match status" value="1"/>
</dbReference>
<dbReference type="Pfam" id="PF04002">
    <property type="entry name" value="RadC"/>
    <property type="match status" value="1"/>
</dbReference>
<dbReference type="PANTHER" id="PTHR30471:SF3">
    <property type="entry name" value="UPF0758 PROTEIN YEES-RELATED"/>
    <property type="match status" value="1"/>
</dbReference>
<feature type="domain" description="MPN" evidence="7">
    <location>
        <begin position="104"/>
        <end position="231"/>
    </location>
</feature>
<gene>
    <name evidence="8" type="ORF">FEM03_09575</name>
</gene>
<keyword evidence="2" id="KW-0479">Metal-binding</keyword>
<evidence type="ECO:0000256" key="4">
    <source>
        <dbReference type="ARBA" id="ARBA00022833"/>
    </source>
</evidence>
<evidence type="ECO:0000256" key="2">
    <source>
        <dbReference type="ARBA" id="ARBA00022723"/>
    </source>
</evidence>
<comment type="similarity">
    <text evidence="6">Belongs to the UPF0758 family.</text>
</comment>
<evidence type="ECO:0000313" key="9">
    <source>
        <dbReference type="Proteomes" id="UP000306196"/>
    </source>
</evidence>
<comment type="caution">
    <text evidence="8">The sequence shown here is derived from an EMBL/GenBank/DDBJ whole genome shotgun (WGS) entry which is preliminary data.</text>
</comment>
<accession>A0A5R8KHQ8</accession>
<evidence type="ECO:0000256" key="1">
    <source>
        <dbReference type="ARBA" id="ARBA00022670"/>
    </source>
</evidence>
<evidence type="ECO:0000259" key="7">
    <source>
        <dbReference type="PROSITE" id="PS50249"/>
    </source>
</evidence>